<evidence type="ECO:0000313" key="2">
    <source>
        <dbReference type="Proteomes" id="UP000177515"/>
    </source>
</evidence>
<dbReference type="EMBL" id="CP017755">
    <property type="protein sequence ID" value="AOZ10824.1"/>
    <property type="molecule type" value="Genomic_DNA"/>
</dbReference>
<evidence type="ECO:0000313" key="1">
    <source>
        <dbReference type="EMBL" id="AOZ10824.1"/>
    </source>
</evidence>
<gene>
    <name evidence="1" type="ORF">BKK80_26295</name>
</gene>
<accession>A0ABN4TW87</accession>
<keyword evidence="2" id="KW-1185">Reference proteome</keyword>
<protein>
    <submittedName>
        <fullName evidence="1">Uncharacterized protein</fullName>
    </submittedName>
</protein>
<dbReference type="RefSeq" id="WP_071073329.1">
    <property type="nucleotide sequence ID" value="NZ_CP017755.1"/>
</dbReference>
<organism evidence="1 2">
    <name type="scientific">Cupriavidus malaysiensis</name>
    <dbReference type="NCBI Taxonomy" id="367825"/>
    <lineage>
        <taxon>Bacteria</taxon>
        <taxon>Pseudomonadati</taxon>
        <taxon>Pseudomonadota</taxon>
        <taxon>Betaproteobacteria</taxon>
        <taxon>Burkholderiales</taxon>
        <taxon>Burkholderiaceae</taxon>
        <taxon>Cupriavidus</taxon>
    </lineage>
</organism>
<name>A0ABN4TW87_9BURK</name>
<dbReference type="Proteomes" id="UP000177515">
    <property type="component" value="Chromosome 2"/>
</dbReference>
<sequence length="113" mass="12193">MSARTARARTAKESETTPEGLTALLYHITHAASQKLIDPEFARKLGREIEAEYEALRTRRGSELRDCSGVEDAMARFQSAILAEEGCLLTRALTRLRGSADSVAAPPAAAPPP</sequence>
<proteinExistence type="predicted"/>
<reference evidence="1 2" key="1">
    <citation type="submission" date="2016-10" db="EMBL/GenBank/DDBJ databases">
        <title>Complete genome sequences of three Cupriavidus strains isolated from various Malaysian environments.</title>
        <authorList>
            <person name="Abdullah A.A.-A."/>
            <person name="Shafie N.A.H."/>
            <person name="Lau N.S."/>
        </authorList>
    </citation>
    <scope>NUCLEOTIDE SEQUENCE [LARGE SCALE GENOMIC DNA]</scope>
    <source>
        <strain evidence="1 2">USMAA1020</strain>
    </source>
</reference>